<reference evidence="2 3" key="1">
    <citation type="submission" date="2018-07" db="EMBL/GenBank/DDBJ databases">
        <title>A high quality draft genome assembly of the barn swallow (H. rustica rustica).</title>
        <authorList>
            <person name="Formenti G."/>
            <person name="Chiara M."/>
            <person name="Poveda L."/>
            <person name="Francoijs K.-J."/>
            <person name="Bonisoli-Alquati A."/>
            <person name="Canova L."/>
            <person name="Gianfranceschi L."/>
            <person name="Horner D.S."/>
            <person name="Saino N."/>
        </authorList>
    </citation>
    <scope>NUCLEOTIDE SEQUENCE [LARGE SCALE GENOMIC DNA]</scope>
    <source>
        <strain evidence="2">Chelidonia</strain>
        <tissue evidence="2">Blood</tissue>
    </source>
</reference>
<keyword evidence="3" id="KW-1185">Reference proteome</keyword>
<name>A0A3M0K289_HIRRU</name>
<proteinExistence type="predicted"/>
<evidence type="ECO:0000313" key="3">
    <source>
        <dbReference type="Proteomes" id="UP000269221"/>
    </source>
</evidence>
<comment type="caution">
    <text evidence="2">The sequence shown here is derived from an EMBL/GenBank/DDBJ whole genome shotgun (WGS) entry which is preliminary data.</text>
</comment>
<evidence type="ECO:0000313" key="2">
    <source>
        <dbReference type="EMBL" id="RMC07352.1"/>
    </source>
</evidence>
<sequence length="270" mass="30426">MSGLELLPYKDRLRELGQFSLEKRQLRGTSSMYTGIQREGAKRMDQALLGGVNQQDMMKWAKRMHRKIHLYMRDITLLEIVSHPPNFREKMPTGMSRLSDPKANQPANLQIPKSHRIEIMYSRELREEEGSNSGSQKGKDSGGNNVCGGHDAKTSGIQTEVPEPIPSVVSSLNGYPATLEEDRQQCHSEKMMLLVDLDTITMNIIPQSPSTGHIPGLAPMPDHCFSEEIFPDIQSNHSLAQLEAISSPLTWEKSLMWRKSEEEVGLEFDP</sequence>
<accession>A0A3M0K289</accession>
<dbReference type="Proteomes" id="UP000269221">
    <property type="component" value="Unassembled WGS sequence"/>
</dbReference>
<dbReference type="AlphaFoldDB" id="A0A3M0K289"/>
<organism evidence="2 3">
    <name type="scientific">Hirundo rustica rustica</name>
    <dbReference type="NCBI Taxonomy" id="333673"/>
    <lineage>
        <taxon>Eukaryota</taxon>
        <taxon>Metazoa</taxon>
        <taxon>Chordata</taxon>
        <taxon>Craniata</taxon>
        <taxon>Vertebrata</taxon>
        <taxon>Euteleostomi</taxon>
        <taxon>Archelosauria</taxon>
        <taxon>Archosauria</taxon>
        <taxon>Dinosauria</taxon>
        <taxon>Saurischia</taxon>
        <taxon>Theropoda</taxon>
        <taxon>Coelurosauria</taxon>
        <taxon>Aves</taxon>
        <taxon>Neognathae</taxon>
        <taxon>Neoaves</taxon>
        <taxon>Telluraves</taxon>
        <taxon>Australaves</taxon>
        <taxon>Passeriformes</taxon>
        <taxon>Sylvioidea</taxon>
        <taxon>Hirundinidae</taxon>
        <taxon>Hirundo</taxon>
    </lineage>
</organism>
<feature type="region of interest" description="Disordered" evidence="1">
    <location>
        <begin position="126"/>
        <end position="158"/>
    </location>
</feature>
<dbReference type="EMBL" id="QRBI01000120">
    <property type="protein sequence ID" value="RMC07352.1"/>
    <property type="molecule type" value="Genomic_DNA"/>
</dbReference>
<protein>
    <submittedName>
        <fullName evidence="2">Uncharacterized protein</fullName>
    </submittedName>
</protein>
<evidence type="ECO:0000256" key="1">
    <source>
        <dbReference type="SAM" id="MobiDB-lite"/>
    </source>
</evidence>
<gene>
    <name evidence="2" type="ORF">DUI87_16814</name>
</gene>